<dbReference type="PANTHER" id="PTHR13038">
    <property type="entry name" value="APG9 AUTOPHAGY 9"/>
    <property type="match status" value="1"/>
</dbReference>
<dbReference type="GO" id="GO:0034497">
    <property type="term" value="P:protein localization to phagophore assembly site"/>
    <property type="evidence" value="ECO:0007669"/>
    <property type="project" value="TreeGrafter"/>
</dbReference>
<comment type="similarity">
    <text evidence="5 19">Belongs to the ATG9 family.</text>
</comment>
<dbReference type="EMBL" id="KV453843">
    <property type="protein sequence ID" value="ODV89806.1"/>
    <property type="molecule type" value="Genomic_DNA"/>
</dbReference>
<keyword evidence="7 19" id="KW-0813">Transport</keyword>
<evidence type="ECO:0000256" key="14">
    <source>
        <dbReference type="ARBA" id="ARBA00023329"/>
    </source>
</evidence>
<dbReference type="GO" id="GO:0005776">
    <property type="term" value="C:autophagosome"/>
    <property type="evidence" value="ECO:0007669"/>
    <property type="project" value="TreeGrafter"/>
</dbReference>
<dbReference type="GO" id="GO:0000139">
    <property type="term" value="C:Golgi membrane"/>
    <property type="evidence" value="ECO:0007669"/>
    <property type="project" value="UniProtKB-SubCell"/>
</dbReference>
<dbReference type="GO" id="GO:0034045">
    <property type="term" value="C:phagophore assembly site membrane"/>
    <property type="evidence" value="ECO:0007669"/>
    <property type="project" value="UniProtKB-SubCell"/>
</dbReference>
<dbReference type="GO" id="GO:0005789">
    <property type="term" value="C:endoplasmic reticulum membrane"/>
    <property type="evidence" value="ECO:0007669"/>
    <property type="project" value="UniProtKB-SubCell"/>
</dbReference>
<dbReference type="GO" id="GO:0061709">
    <property type="term" value="P:reticulophagy"/>
    <property type="evidence" value="ECO:0007669"/>
    <property type="project" value="TreeGrafter"/>
</dbReference>
<evidence type="ECO:0000256" key="13">
    <source>
        <dbReference type="ARBA" id="ARBA00023136"/>
    </source>
</evidence>
<keyword evidence="21" id="KW-1185">Reference proteome</keyword>
<organism evidence="20 21">
    <name type="scientific">Tortispora caseinolytica NRRL Y-17796</name>
    <dbReference type="NCBI Taxonomy" id="767744"/>
    <lineage>
        <taxon>Eukaryota</taxon>
        <taxon>Fungi</taxon>
        <taxon>Dikarya</taxon>
        <taxon>Ascomycota</taxon>
        <taxon>Saccharomycotina</taxon>
        <taxon>Trigonopsidomycetes</taxon>
        <taxon>Trigonopsidales</taxon>
        <taxon>Trigonopsidaceae</taxon>
        <taxon>Tortispora</taxon>
    </lineage>
</organism>
<dbReference type="GO" id="GO:0000329">
    <property type="term" value="C:fungal-type vacuole membrane"/>
    <property type="evidence" value="ECO:0007669"/>
    <property type="project" value="EnsemblFungi"/>
</dbReference>
<keyword evidence="9 19" id="KW-1133">Transmembrane helix</keyword>
<evidence type="ECO:0000256" key="8">
    <source>
        <dbReference type="ARBA" id="ARBA00022692"/>
    </source>
</evidence>
<feature type="non-terminal residue" evidence="20">
    <location>
        <position position="531"/>
    </location>
</feature>
<evidence type="ECO:0000256" key="5">
    <source>
        <dbReference type="ARBA" id="ARBA00006185"/>
    </source>
</evidence>
<feature type="transmembrane region" description="Helical" evidence="19">
    <location>
        <begin position="41"/>
        <end position="66"/>
    </location>
</feature>
<evidence type="ECO:0000256" key="2">
    <source>
        <dbReference type="ARBA" id="ARBA00004477"/>
    </source>
</evidence>
<dbReference type="OrthoDB" id="2020634at2759"/>
<keyword evidence="13 19" id="KW-0472">Membrane</keyword>
<dbReference type="GO" id="GO:0000422">
    <property type="term" value="P:autophagy of mitochondrion"/>
    <property type="evidence" value="ECO:0007669"/>
    <property type="project" value="TreeGrafter"/>
</dbReference>
<evidence type="ECO:0000256" key="15">
    <source>
        <dbReference type="ARBA" id="ARBA00024479"/>
    </source>
</evidence>
<proteinExistence type="inferred from homology"/>
<comment type="catalytic activity">
    <reaction evidence="17">
        <text>a 1,2-diacyl-sn-glycero-3-phospho-(1D-myo-inositol-3-phosphate)(in) = a 1,2-diacyl-sn-glycero-3-phospho-(1D-myo-inositol-3-phosphate)(out)</text>
        <dbReference type="Rhea" id="RHEA:67920"/>
        <dbReference type="ChEBI" id="CHEBI:58088"/>
    </reaction>
</comment>
<evidence type="ECO:0000256" key="12">
    <source>
        <dbReference type="ARBA" id="ARBA00023055"/>
    </source>
</evidence>
<evidence type="ECO:0000256" key="1">
    <source>
        <dbReference type="ARBA" id="ARBA00004439"/>
    </source>
</evidence>
<evidence type="ECO:0000256" key="16">
    <source>
        <dbReference type="ARBA" id="ARBA00024615"/>
    </source>
</evidence>
<feature type="transmembrane region" description="Helical" evidence="19">
    <location>
        <begin position="86"/>
        <end position="108"/>
    </location>
</feature>
<sequence length="531" mass="62015">MDPREKALWRWTNVENLDIFLQQVYSFYISRGFLPIILSRLLNLATLTFVVGFTTYLSNCIDYSLLRYSTNLHDVTIPQCTAKLSYGVAFGLWVFAFFWFMKLIQYAYDIPRLMELRDFYTYLLEIPQNDMSTISWREVVRRLESLRDSNPTTSHRVKHPTTSTQRMAAHDIVNRIMRKENYFIALINRGILDLSLPLPATFGKRQWLTRTLEWNISLCVFDFVFNQQGQIRSVFLKETHRKVLANGLRRRFLFAGIMNIIFGPFIMSYLSIVSFLRYFNEYHRNPGAIGSRSYSPFAEWIIREFNELPHLFQRRLNMSHPAASRYVNLFPNEIQGQVARFVSFVAGSFAAVLALLTFIDPELFLGFEISRDRTVLFYIGLFGTILAISRAMIPDEQLVFDPELSLRHVAEYTHYLPPEWSGKLHSVEVRRQFCQLYDLKIKIILSEIMSILLAPIILWYSLPNSSERIVDFFREHSVHVDGIGYVCSYAAFDGTKLKTKDAPPKNGTVEEFSSSNEDKMLKSYYNFVDAY</sequence>
<dbReference type="PANTHER" id="PTHR13038:SF10">
    <property type="entry name" value="AUTOPHAGY-RELATED PROTEIN 9"/>
    <property type="match status" value="1"/>
</dbReference>
<comment type="catalytic activity">
    <reaction evidence="15">
        <text>a 1,2-diacyl-sn-glycero-3-phospho-L-serine(in) = a 1,2-diacyl-sn-glycero-3-phospho-L-serine(out)</text>
        <dbReference type="Rhea" id="RHEA:38663"/>
        <dbReference type="ChEBI" id="CHEBI:57262"/>
    </reaction>
</comment>
<keyword evidence="10 19" id="KW-0072">Autophagy</keyword>
<evidence type="ECO:0000256" key="7">
    <source>
        <dbReference type="ARBA" id="ARBA00022448"/>
    </source>
</evidence>
<reference evidence="21" key="1">
    <citation type="submission" date="2016-02" db="EMBL/GenBank/DDBJ databases">
        <title>Comparative genomics of biotechnologically important yeasts.</title>
        <authorList>
            <consortium name="DOE Joint Genome Institute"/>
            <person name="Riley R."/>
            <person name="Haridas S."/>
            <person name="Wolfe K.H."/>
            <person name="Lopes M.R."/>
            <person name="Hittinger C.T."/>
            <person name="Goker M."/>
            <person name="Salamov A."/>
            <person name="Wisecaver J."/>
            <person name="Long T.M."/>
            <person name="Aerts A.L."/>
            <person name="Barry K."/>
            <person name="Choi C."/>
            <person name="Clum A."/>
            <person name="Coughlan A.Y."/>
            <person name="Deshpande S."/>
            <person name="Douglass A.P."/>
            <person name="Hanson S.J."/>
            <person name="Klenk H.-P."/>
            <person name="Labutti K."/>
            <person name="Lapidus A."/>
            <person name="Lindquist E."/>
            <person name="Lipzen A."/>
            <person name="Meier-Kolthoff J.P."/>
            <person name="Ohm R.A."/>
            <person name="Otillar R.P."/>
            <person name="Pangilinan J."/>
            <person name="Peng Y."/>
            <person name="Rokas A."/>
            <person name="Rosa C.A."/>
            <person name="Scheuner C."/>
            <person name="Sibirny A.A."/>
            <person name="Slot J.C."/>
            <person name="Stielow J.B."/>
            <person name="Sun H."/>
            <person name="Kurtzman C.P."/>
            <person name="Blackwell M."/>
            <person name="Jeffries T.W."/>
            <person name="Grigoriev I.V."/>
        </authorList>
    </citation>
    <scope>NUCLEOTIDE SEQUENCE [LARGE SCALE GENOMIC DNA]</scope>
    <source>
        <strain evidence="21">NRRL Y-17796</strain>
    </source>
</reference>
<evidence type="ECO:0000256" key="10">
    <source>
        <dbReference type="ARBA" id="ARBA00023006"/>
    </source>
</evidence>
<dbReference type="GO" id="GO:0034727">
    <property type="term" value="P:piecemeal microautophagy of the nucleus"/>
    <property type="evidence" value="ECO:0007669"/>
    <property type="project" value="TreeGrafter"/>
</dbReference>
<evidence type="ECO:0000256" key="11">
    <source>
        <dbReference type="ARBA" id="ARBA00023034"/>
    </source>
</evidence>
<keyword evidence="12 19" id="KW-0445">Lipid transport</keyword>
<keyword evidence="8 19" id="KW-0812">Transmembrane</keyword>
<evidence type="ECO:0000256" key="4">
    <source>
        <dbReference type="ARBA" id="ARBA00004653"/>
    </source>
</evidence>
<feature type="transmembrane region" description="Helical" evidence="19">
    <location>
        <begin position="443"/>
        <end position="462"/>
    </location>
</feature>
<evidence type="ECO:0000313" key="21">
    <source>
        <dbReference type="Proteomes" id="UP000095023"/>
    </source>
</evidence>
<keyword evidence="11" id="KW-0333">Golgi apparatus</keyword>
<dbReference type="AlphaFoldDB" id="A0A1E4TDF9"/>
<evidence type="ECO:0000256" key="6">
    <source>
        <dbReference type="ARBA" id="ARBA00018074"/>
    </source>
</evidence>
<evidence type="ECO:0000256" key="9">
    <source>
        <dbReference type="ARBA" id="ARBA00022989"/>
    </source>
</evidence>
<dbReference type="Proteomes" id="UP000095023">
    <property type="component" value="Unassembled WGS sequence"/>
</dbReference>
<comment type="function">
    <text evidence="19">Phospholipid scramblase involved in autophagy. Cycles between the preautophagosomal structure/phagophore assembly site (PAS) and the cytoplasmic vesicle pool and supplies membrane for the growing autophagosome. Lipid scramblase activity plays a key role in preautophagosomal structure/phagophore assembly by distributing the phospholipids that arrive through ATG2 from the cytoplasmic to the luminal leaflet of the bilayer, thereby driving autophagosomal membrane expansion.</text>
</comment>
<feature type="transmembrane region" description="Helical" evidence="19">
    <location>
        <begin position="375"/>
        <end position="393"/>
    </location>
</feature>
<gene>
    <name evidence="20" type="ORF">CANCADRAFT_28024</name>
</gene>
<dbReference type="Pfam" id="PF04109">
    <property type="entry name" value="ATG9"/>
    <property type="match status" value="1"/>
</dbReference>
<dbReference type="GO" id="GO:0030659">
    <property type="term" value="C:cytoplasmic vesicle membrane"/>
    <property type="evidence" value="ECO:0007669"/>
    <property type="project" value="UniProtKB-SubCell"/>
</dbReference>
<comment type="catalytic activity">
    <reaction evidence="16">
        <text>a 1,2-diacyl-sn-glycero-3-phosphoethanolamine(in) = a 1,2-diacyl-sn-glycero-3-phosphoethanolamine(out)</text>
        <dbReference type="Rhea" id="RHEA:38895"/>
        <dbReference type="ChEBI" id="CHEBI:64612"/>
    </reaction>
</comment>
<dbReference type="GO" id="GO:0006869">
    <property type="term" value="P:lipid transport"/>
    <property type="evidence" value="ECO:0007669"/>
    <property type="project" value="UniProtKB-KW"/>
</dbReference>
<evidence type="ECO:0000256" key="19">
    <source>
        <dbReference type="RuleBase" id="RU364027"/>
    </source>
</evidence>
<evidence type="ECO:0000256" key="18">
    <source>
        <dbReference type="ARBA" id="ARBA00024631"/>
    </source>
</evidence>
<name>A0A1E4TDF9_9ASCO</name>
<evidence type="ECO:0000256" key="17">
    <source>
        <dbReference type="ARBA" id="ARBA00024621"/>
    </source>
</evidence>
<feature type="transmembrane region" description="Helical" evidence="19">
    <location>
        <begin position="252"/>
        <end position="276"/>
    </location>
</feature>
<evidence type="ECO:0000313" key="20">
    <source>
        <dbReference type="EMBL" id="ODV89806.1"/>
    </source>
</evidence>
<accession>A0A1E4TDF9</accession>
<comment type="catalytic activity">
    <reaction evidence="18">
        <text>a 1,2-diacyl-sn-glycero-3-phosphocholine(in) = a 1,2-diacyl-sn-glycero-3-phosphocholine(out)</text>
        <dbReference type="Rhea" id="RHEA:38571"/>
        <dbReference type="ChEBI" id="CHEBI:57643"/>
    </reaction>
</comment>
<comment type="subcellular location">
    <subcellularLocation>
        <location evidence="1">Cytoplasmic vesicle membrane</location>
        <topology evidence="1">Multi-pass membrane protein</topology>
    </subcellularLocation>
    <subcellularLocation>
        <location evidence="2">Endoplasmic reticulum membrane</location>
        <topology evidence="2">Multi-pass membrane protein</topology>
    </subcellularLocation>
    <subcellularLocation>
        <location evidence="4">Golgi apparatus membrane</location>
        <topology evidence="4">Multi-pass membrane protein</topology>
    </subcellularLocation>
    <subcellularLocation>
        <location evidence="3 19">Preautophagosomal structure membrane</location>
        <topology evidence="3 19">Multi-pass membrane protein</topology>
    </subcellularLocation>
</comment>
<dbReference type="InterPro" id="IPR007241">
    <property type="entry name" value="Autophagy-rel_prot_9"/>
</dbReference>
<feature type="transmembrane region" description="Helical" evidence="19">
    <location>
        <begin position="338"/>
        <end position="359"/>
    </location>
</feature>
<keyword evidence="14" id="KW-0968">Cytoplasmic vesicle</keyword>
<protein>
    <recommendedName>
        <fullName evidence="6 19">Autophagy-related protein 9</fullName>
    </recommendedName>
</protein>
<evidence type="ECO:0000256" key="3">
    <source>
        <dbReference type="ARBA" id="ARBA00004511"/>
    </source>
</evidence>